<dbReference type="Proteomes" id="UP000176603">
    <property type="component" value="Unassembled WGS sequence"/>
</dbReference>
<dbReference type="STRING" id="1802399.A3E39_00575"/>
<dbReference type="InterPro" id="IPR051200">
    <property type="entry name" value="Host-pathogen_enzymatic-act"/>
</dbReference>
<evidence type="ECO:0000313" key="2">
    <source>
        <dbReference type="EMBL" id="OGL78487.1"/>
    </source>
</evidence>
<proteinExistence type="predicted"/>
<name>A0A1F7ULA4_9BACT</name>
<evidence type="ECO:0000313" key="3">
    <source>
        <dbReference type="Proteomes" id="UP000176603"/>
    </source>
</evidence>
<dbReference type="InterPro" id="IPR013211">
    <property type="entry name" value="LVIVD"/>
</dbReference>
<protein>
    <submittedName>
        <fullName evidence="2">Uncharacterized protein</fullName>
    </submittedName>
</protein>
<sequence length="3785" mass="388535">MSRRTVFLSHSFLRGAVWCTAVFSVLAVSLVAPQSIANAASGINQQINYQGKLLSSAGAPIADSAQSIKFSLYDAETGGNRLWTASGSLAAPAAVSVGVSNGGLFSVLLGNSDQNTLNSVDWNQTALYLGVTIGSDSEMTPRKRLGAASQAFNSERWDGYKTASSVQSGEHVLRLSQTTADAATSDRTTLILTTSGTSAAFDLLLKGRDQTAGDVFTISRQGHTTTTGNLAVGTNTILGDASADTLVVNASVVSNLVPDQTNVRSLGTTALRWNGFFQNVTSTYADFTYVTSTNVSSTSLYVATVANLPTQTTVGGSAVCLANGANCSQTAGGWTYDLGNDWLRPNTSSVDLVLGGTFATSAPLWFKIDSTSTRFYFGAFGSSTNIVLGGPTSTITNTAFQLDGNDLFVAGNIGSASSVYTNGAYIAGSGTTLYGDGFITKTNGDLVLGATKVTPNANNTIDLGSATNSWANVYASGTVFAAGGSAASPGFRLTSSLNSGLFADTSYLYVATNGATAFSFNSSAGNRSNTSLFPAANNSYDLGSTSLLWATVNAVNVSSTNATTTYLFVSGSASTSQLSVGGYSVCLSSGTNCPTTGSDDWSYSSTNDFVRPNTNTTSLVLGASNATEAPFWFRIDSTSSRMYLGAFGSSTNIVLGASTSSISNTSFQLDGNDLFVAGNIGSASSVYTNGAFISGAGTTLYGDGFITKTNGDLVIGATKITPNANNTIDFGSATNSWANVYASGTVFTQDATVYDDLTVEGNITNILQTGDVLRQVATTTFNAGADPNAVVVSGRYAYVANNGNETMAVVDITNPTSPAQVATTTFTSGSGPYSLFVSGRYVFVANSGNDTLAVVDVSNPGAPIQVATTTLAAGATPFSVFVSGRYAYVANNGNATLATVDVADPTSPVQIATAALTASAAPRSVFVSGRYAYVANFGNSTLAVVDITNPTLPVQVATTTFNGGSNAASVFVSGRYAYVANNGNATLATVDIANPIAPLQVATTTFNAGSGPLSVFVSGRYAYVANNANDTLATVDVGNPTSPVQVATTTLVSGASPYSVFVSGRYAHVANNGNDTLGTIDVHGVETNGLIAHSAEVGSLQVLTNGQVANQFTVGGGLTVGSGGILSSGSLAVSATNTTSTITFAVSSTRGIFSQYVTVNNKAVCLADGTNCPSSGGSDDWSYSSTNDFVRPNTNTTSLVLGASTVANAPFWFKIDSTSSRMYLGAFGSSTNLVLGGPTSTITNTLFQLDGNDLFVAGNIGSASSVYTNGAFISGAGTTFYGDGFITKTNGDLVIGATKITPNANNTMDLGSATRSWANVYASGTVFAVNVSSTNATSSALAVLGLSQLQNVTFTNGTGTTLALTGNFSAGSSTVTTLNFTNATGSALKVTGPLVWTNATGTALGLTSLISTKIVWTNATGTTLALTGNFSAGSSTVTTLNFTNATGSALKVTGPLVWANATGTNLNITGFTSTSRLSVGGYSVCLANGTNCSSSDANWTYDATRGLLVTTTSTQNVQIAGEFSVSTTNPVVTSTVMNDGVFSDPRDIAVSGDYAYVADSKLIVMGISDPTNMKRVGVGADTLSLTDVAAQGTMAYAVGGDYLRVFDVHDPGNPILQGSREVQAGAALKDVAVSGKYAYTVGSGNTALSVIDVSSSTNPQVVGQFASGTLFGGAMSVKIQSRFAYTLASSIFGIVDVSDPTAPTGTGVLYDTTNLASVTDLAVSGQTAYVSSFLGLTILDISSSTRPSVLANLSVPGFFGDVSVAVAGNLAYLTNKGGDQVVVVDVSSSTAPFTVASVTDATNLDGAQAIAVSGRYVFVVLDNTSGNVGVTALKASGITLQAANIGSLSADTLTVGDDLNVGGLFNVRGGVTVNGGGIFSTGPLTITSTATSTVGGLLLAYDRLMVGDGTPVDRLTVNNGNVRIVPATPTFVGSTTTGSPAFELWQGLAIAGKRAYVTAANTNRLIVIDINDPRSPTGVTQVMDATRLDGAKGVDVNGKYAYVAVPGPFSSPALTIVDISTSTPFIVNSITHTNITNPEFVRIQGNYLYVRNNGSRKGILIFDITNPTSPSLIRTIDNSAIFGAGDGDLNFDLDGNYLYTSAVSDAGVERFVVVDISNPYTATTVGSVLIPNEERMGDVRARGSLVYGINVSASGGPFYVFDVKNPAAPLILSSVSLANGSSVGRRLELAGRYAYVAGEGGVGTTVDVVDVSSSTAPIAMGTVEHPTISGTPYEVVMKGKYFYIAGGVTGYLAIADVSGIDAPGAALGSLETDSLWVDGDSKLNGRVEIMEGLHVEGSGIQTSGMLSVAATTTFFANVFVGTTSTANYSMNSAFKPNGDDLFVAGNIGSVSSVYTNGAFVAGSGSTLFGNGFITKTDGSLNIRSSGNLDIRSSTGLINVSSSDDFTLVSGGDASFTVSQSLSMISGDITASTTNGYIILQPSINGYVGIGTSAPSEKLTVVGNIRNVIASGASLEQIRSTSFTSPEDIWVDGDILYVLEEGPPPTLRASKILGETLGLNEGGTVAVGGQPRRLHIADGYAYVVNQTSSSLQVIDIHAPGDLQTVATTSMPDAPRSVYTRGPYAYVAASSRFVVVDVSNPDAPWVVTSSNIGTTVAIDVYVQGRYAYVADFSSQQVKIVDVADPFNPIVTSTITMSGFSPDGIVVQGGFMYLTTQTSNRLRIYDITDPASPVNFDNVVLSSTPEDLRVSGRYAYVAIRGSTDAINVIDISDPSDATLVSTSTAGDETTALFVHGRHLWTAAQGTTDAVVVFDVYGTEVNGLIAHSAELGSLDVRTNVNIHNDLSVGGGINVGIGGIQSNGPISSGGGITASPNLAFLGNVTGTTMVAPEAIQIRGRYLYAVDDGGTGAAGVYVYDVANPKYPSFVASSTIFSVSSINDMVMDNRYLYVFGSNVLEIFDTSRPASTTLISTTSFTGSTASLDVAGRYLYIVDATGNRLRIVDIEDPISPVSATTVTTGEIGNPNIKVQGQYAYVVGHVGNFQIYDVSNPRTNANPLLSDTSTGLTNLTAVEIQGNYAYLVNSITGGEVAIYDISDPTSPQLVGRVTGGMNDPIAIDVAGRYMYVINAIVGGTYDILAYDISSSTAPLLVDTVATPYGFFHPSSFVASGRYLYAGIFDPLTAGIAIFDTGGIDANALNVATLETGDLSVLGNGYFQQAVNLGGSLSVARASIFHDELIIESRASSSVGTLEVRQDCEDDTSVNRKIASFGSFSDLKVSIRCNGQLFADSGTIGSNGDYAEYFISSDPSLGTGDVIAIDVNATTTVTKGSAVLREQTLGVVSEGGVVIGRGGLESHPSSTLVGLLGVLKTKVDLATSVITIGDPVMMGSGGYAVRAHGPGMVLGTALESATSSATTTISVFVRPHWWAGDLFVSNESGSFLVSDLAVASTTTANATSTLVDSPLFSFQGTAWDSASSSAITSSFSLTNDVVSTSTSRFTLLSSATSVSLLTVNQIGDLAIAGKLYPSDSGSMQFNKYIFYDGSPGAGGDRMRTNASGWGTGSYDFAEMFPSNEALEPGDIVVVDLSSPEKIKRSTSANEGRLVGIISTKPGFLAGENNAGDYPVALAGRVPTKVSTENGAIKSGDALVASSQPGVAMRASAPGPSVGVALQDWDGASVTSIVAYVNVTYFVPDGQAIASGGSSVSSQSPRSGLATIKSGDMQVDVTFESLNSYPIIQVTPYGIPVGGFGIHNVTDRGFTIVLLQSQSFDLVLSWTAEPSPSAPVMSFSDGTSVPYNPSTGEPQTPSSPPESPPPPDGGSSGSSTESGTP</sequence>
<dbReference type="Gene3D" id="2.130.10.10">
    <property type="entry name" value="YVTN repeat-like/Quinoprotein amine dehydrogenase"/>
    <property type="match status" value="6"/>
</dbReference>
<dbReference type="Pfam" id="PF08309">
    <property type="entry name" value="LVIVD"/>
    <property type="match status" value="25"/>
</dbReference>
<gene>
    <name evidence="2" type="ORF">A3E39_00575</name>
</gene>
<evidence type="ECO:0000256" key="1">
    <source>
        <dbReference type="SAM" id="MobiDB-lite"/>
    </source>
</evidence>
<accession>A0A1F7ULA4</accession>
<dbReference type="Gene3D" id="2.40.300.10">
    <property type="entry name" value="Head decoration protein D"/>
    <property type="match status" value="1"/>
</dbReference>
<comment type="caution">
    <text evidence="2">The sequence shown here is derived from an EMBL/GenBank/DDBJ whole genome shotgun (WGS) entry which is preliminary data.</text>
</comment>
<dbReference type="InterPro" id="IPR015943">
    <property type="entry name" value="WD40/YVTN_repeat-like_dom_sf"/>
</dbReference>
<dbReference type="InterPro" id="IPR011048">
    <property type="entry name" value="Haem_d1_sf"/>
</dbReference>
<dbReference type="EMBL" id="MGEH01000030">
    <property type="protein sequence ID" value="OGL78487.1"/>
    <property type="molecule type" value="Genomic_DNA"/>
</dbReference>
<dbReference type="SUPFAM" id="SSF75011">
    <property type="entry name" value="3-carboxy-cis,cis-mucoante lactonizing enzyme"/>
    <property type="match status" value="2"/>
</dbReference>
<organism evidence="2 3">
    <name type="scientific">Candidatus Uhrbacteria bacterium RIFCSPHIGHO2_12_FULL_60_25</name>
    <dbReference type="NCBI Taxonomy" id="1802399"/>
    <lineage>
        <taxon>Bacteria</taxon>
        <taxon>Candidatus Uhriibacteriota</taxon>
    </lineage>
</organism>
<dbReference type="SUPFAM" id="SSF51004">
    <property type="entry name" value="C-terminal (heme d1) domain of cytochrome cd1-nitrite reductase"/>
    <property type="match status" value="3"/>
</dbReference>
<feature type="compositionally biased region" description="Pro residues" evidence="1">
    <location>
        <begin position="3761"/>
        <end position="3772"/>
    </location>
</feature>
<feature type="region of interest" description="Disordered" evidence="1">
    <location>
        <begin position="3737"/>
        <end position="3785"/>
    </location>
</feature>
<dbReference type="PANTHER" id="PTHR47197:SF3">
    <property type="entry name" value="DIHYDRO-HEME D1 DEHYDROGENASE"/>
    <property type="match status" value="1"/>
</dbReference>
<dbReference type="PANTHER" id="PTHR47197">
    <property type="entry name" value="PROTEIN NIRF"/>
    <property type="match status" value="1"/>
</dbReference>
<reference evidence="2 3" key="1">
    <citation type="journal article" date="2016" name="Nat. Commun.">
        <title>Thousands of microbial genomes shed light on interconnected biogeochemical processes in an aquifer system.</title>
        <authorList>
            <person name="Anantharaman K."/>
            <person name="Brown C.T."/>
            <person name="Hug L.A."/>
            <person name="Sharon I."/>
            <person name="Castelle C.J."/>
            <person name="Probst A.J."/>
            <person name="Thomas B.C."/>
            <person name="Singh A."/>
            <person name="Wilkins M.J."/>
            <person name="Karaoz U."/>
            <person name="Brodie E.L."/>
            <person name="Williams K.H."/>
            <person name="Hubbard S.S."/>
            <person name="Banfield J.F."/>
        </authorList>
    </citation>
    <scope>NUCLEOTIDE SEQUENCE [LARGE SCALE GENOMIC DNA]</scope>
</reference>